<dbReference type="PROSITE" id="PS50002">
    <property type="entry name" value="SH3"/>
    <property type="match status" value="1"/>
</dbReference>
<evidence type="ECO:0000313" key="6">
    <source>
        <dbReference type="Proteomes" id="UP000826234"/>
    </source>
</evidence>
<dbReference type="EMBL" id="JAIPUX010001880">
    <property type="protein sequence ID" value="KAH0624191.1"/>
    <property type="molecule type" value="Genomic_DNA"/>
</dbReference>
<accession>A0ABQ7T3E3</accession>
<dbReference type="CDD" id="cd11857">
    <property type="entry name" value="SH3_DBS"/>
    <property type="match status" value="1"/>
</dbReference>
<organism evidence="5 6">
    <name type="scientific">Phrynosoma platyrhinos</name>
    <name type="common">Desert horned lizard</name>
    <dbReference type="NCBI Taxonomy" id="52577"/>
    <lineage>
        <taxon>Eukaryota</taxon>
        <taxon>Metazoa</taxon>
        <taxon>Chordata</taxon>
        <taxon>Craniata</taxon>
        <taxon>Vertebrata</taxon>
        <taxon>Euteleostomi</taxon>
        <taxon>Lepidosauria</taxon>
        <taxon>Squamata</taxon>
        <taxon>Bifurcata</taxon>
        <taxon>Unidentata</taxon>
        <taxon>Episquamata</taxon>
        <taxon>Toxicofera</taxon>
        <taxon>Iguania</taxon>
        <taxon>Phrynosomatidae</taxon>
        <taxon>Phrynosomatinae</taxon>
        <taxon>Phrynosoma</taxon>
    </lineage>
</organism>
<evidence type="ECO:0000313" key="5">
    <source>
        <dbReference type="EMBL" id="KAH0624191.1"/>
    </source>
</evidence>
<keyword evidence="6" id="KW-1185">Reference proteome</keyword>
<evidence type="ECO:0000256" key="2">
    <source>
        <dbReference type="PROSITE-ProRule" id="PRU00192"/>
    </source>
</evidence>
<name>A0ABQ7T3E3_PHRPL</name>
<evidence type="ECO:0000256" key="3">
    <source>
        <dbReference type="SAM" id="MobiDB-lite"/>
    </source>
</evidence>
<proteinExistence type="predicted"/>
<feature type="region of interest" description="Disordered" evidence="3">
    <location>
        <begin position="20"/>
        <end position="39"/>
    </location>
</feature>
<evidence type="ECO:0000256" key="1">
    <source>
        <dbReference type="ARBA" id="ARBA00022443"/>
    </source>
</evidence>
<gene>
    <name evidence="5" type="ORF">JD844_007698</name>
</gene>
<sequence length="178" mass="20268">MEPKLHHPCTKKRYSYTQENTKVYKHPQNTEKAGWPSRQIPSLDTFEDFEAIPSSAEELSNSSDMEEENQPNNGSNIYRVEGNYDTCFSDSLTLEDGDLVQFIQEGEDGQWLVKKLISEKTDWVPSNQLQPAEGDANYIFRISNADVYTATRSITSTNSEMKETELNRNLTTEQKAGS</sequence>
<evidence type="ECO:0000259" key="4">
    <source>
        <dbReference type="PROSITE" id="PS50002"/>
    </source>
</evidence>
<feature type="domain" description="SH3" evidence="4">
    <location>
        <begin position="73"/>
        <end position="134"/>
    </location>
</feature>
<reference evidence="5 6" key="1">
    <citation type="journal article" date="2022" name="Gigascience">
        <title>A chromosome-level genome assembly and annotation of the desert horned lizard, Phrynosoma platyrhinos, provides insight into chromosomal rearrangements among reptiles.</title>
        <authorList>
            <person name="Koochekian N."/>
            <person name="Ascanio A."/>
            <person name="Farleigh K."/>
            <person name="Card D.C."/>
            <person name="Schield D.R."/>
            <person name="Castoe T.A."/>
            <person name="Jezkova T."/>
        </authorList>
    </citation>
    <scope>NUCLEOTIDE SEQUENCE [LARGE SCALE GENOMIC DNA]</scope>
    <source>
        <strain evidence="5">NK-2021</strain>
    </source>
</reference>
<dbReference type="InterPro" id="IPR036028">
    <property type="entry name" value="SH3-like_dom_sf"/>
</dbReference>
<comment type="caution">
    <text evidence="5">The sequence shown here is derived from an EMBL/GenBank/DDBJ whole genome shotgun (WGS) entry which is preliminary data.</text>
</comment>
<protein>
    <recommendedName>
        <fullName evidence="4">SH3 domain-containing protein</fullName>
    </recommendedName>
</protein>
<dbReference type="Gene3D" id="2.30.30.40">
    <property type="entry name" value="SH3 Domains"/>
    <property type="match status" value="1"/>
</dbReference>
<dbReference type="Proteomes" id="UP000826234">
    <property type="component" value="Unassembled WGS sequence"/>
</dbReference>
<dbReference type="SUPFAM" id="SSF50044">
    <property type="entry name" value="SH3-domain"/>
    <property type="match status" value="1"/>
</dbReference>
<dbReference type="InterPro" id="IPR035532">
    <property type="entry name" value="DBS_SH3"/>
</dbReference>
<feature type="region of interest" description="Disordered" evidence="3">
    <location>
        <begin position="55"/>
        <end position="76"/>
    </location>
</feature>
<keyword evidence="1 2" id="KW-0728">SH3 domain</keyword>
<dbReference type="InterPro" id="IPR001452">
    <property type="entry name" value="SH3_domain"/>
</dbReference>